<sequence length="127" mass="14241">MALLRRRKASEAEKAQHSGSKSDKEIERTDEENDKNINNRKKAKKAKFEGKKKWSCLDSCCWFIGCICTVWWILLFLYNAMPASIPQYVTEAITGPLPGSSRREIEEGGIDGETSGGVRAGDCDRRA</sequence>
<feature type="transmembrane region" description="Helical" evidence="2">
    <location>
        <begin position="54"/>
        <end position="78"/>
    </location>
</feature>
<reference evidence="3 4" key="1">
    <citation type="journal article" date="2018" name="PLoS Genet.">
        <title>Population sequencing reveals clonal diversity and ancestral inbreeding in the grapevine cultivar Chardonnay.</title>
        <authorList>
            <person name="Roach M.J."/>
            <person name="Johnson D.L."/>
            <person name="Bohlmann J."/>
            <person name="van Vuuren H.J."/>
            <person name="Jones S.J."/>
            <person name="Pretorius I.S."/>
            <person name="Schmidt S.A."/>
            <person name="Borneman A.R."/>
        </authorList>
    </citation>
    <scope>NUCLEOTIDE SEQUENCE [LARGE SCALE GENOMIC DNA]</scope>
    <source>
        <strain evidence="4">cv. Chardonnay</strain>
        <tissue evidence="3">Leaf</tissue>
    </source>
</reference>
<protein>
    <submittedName>
        <fullName evidence="3">Phospholipid:diacylglycerol acyltransferase 1</fullName>
    </submittedName>
</protein>
<keyword evidence="3" id="KW-0012">Acyltransferase</keyword>
<feature type="compositionally biased region" description="Basic and acidic residues" evidence="1">
    <location>
        <begin position="9"/>
        <end position="27"/>
    </location>
</feature>
<proteinExistence type="predicted"/>
<keyword evidence="3" id="KW-0808">Transferase</keyword>
<evidence type="ECO:0000256" key="1">
    <source>
        <dbReference type="SAM" id="MobiDB-lite"/>
    </source>
</evidence>
<feature type="region of interest" description="Disordered" evidence="1">
    <location>
        <begin position="99"/>
        <end position="127"/>
    </location>
</feature>
<dbReference type="EMBL" id="QGNW01000014">
    <property type="protein sequence ID" value="RVX16834.1"/>
    <property type="molecule type" value="Genomic_DNA"/>
</dbReference>
<dbReference type="GO" id="GO:0016746">
    <property type="term" value="F:acyltransferase activity"/>
    <property type="evidence" value="ECO:0007669"/>
    <property type="project" value="UniProtKB-KW"/>
</dbReference>
<accession>A0A438K6L7</accession>
<keyword evidence="2" id="KW-0472">Membrane</keyword>
<dbReference type="AlphaFoldDB" id="A0A438K6L7"/>
<name>A0A438K6L7_VITVI</name>
<keyword evidence="2" id="KW-0812">Transmembrane</keyword>
<gene>
    <name evidence="3" type="primary">PDAT1_3</name>
    <name evidence="3" type="ORF">CK203_003230</name>
</gene>
<evidence type="ECO:0000313" key="3">
    <source>
        <dbReference type="EMBL" id="RVX16834.1"/>
    </source>
</evidence>
<feature type="region of interest" description="Disordered" evidence="1">
    <location>
        <begin position="1"/>
        <end position="44"/>
    </location>
</feature>
<evidence type="ECO:0000256" key="2">
    <source>
        <dbReference type="SAM" id="Phobius"/>
    </source>
</evidence>
<evidence type="ECO:0000313" key="4">
    <source>
        <dbReference type="Proteomes" id="UP000288805"/>
    </source>
</evidence>
<organism evidence="3 4">
    <name type="scientific">Vitis vinifera</name>
    <name type="common">Grape</name>
    <dbReference type="NCBI Taxonomy" id="29760"/>
    <lineage>
        <taxon>Eukaryota</taxon>
        <taxon>Viridiplantae</taxon>
        <taxon>Streptophyta</taxon>
        <taxon>Embryophyta</taxon>
        <taxon>Tracheophyta</taxon>
        <taxon>Spermatophyta</taxon>
        <taxon>Magnoliopsida</taxon>
        <taxon>eudicotyledons</taxon>
        <taxon>Gunneridae</taxon>
        <taxon>Pentapetalae</taxon>
        <taxon>rosids</taxon>
        <taxon>Vitales</taxon>
        <taxon>Vitaceae</taxon>
        <taxon>Viteae</taxon>
        <taxon>Vitis</taxon>
    </lineage>
</organism>
<comment type="caution">
    <text evidence="3">The sequence shown here is derived from an EMBL/GenBank/DDBJ whole genome shotgun (WGS) entry which is preliminary data.</text>
</comment>
<keyword evidence="2" id="KW-1133">Transmembrane helix</keyword>
<dbReference type="Proteomes" id="UP000288805">
    <property type="component" value="Unassembled WGS sequence"/>
</dbReference>